<dbReference type="EMBL" id="JANATA010000006">
    <property type="protein sequence ID" value="MCP3428330.1"/>
    <property type="molecule type" value="Genomic_DNA"/>
</dbReference>
<comment type="caution">
    <text evidence="3">The sequence shown here is derived from an EMBL/GenBank/DDBJ whole genome shotgun (WGS) entry which is preliminary data.</text>
</comment>
<dbReference type="PROSITE" id="PS51257">
    <property type="entry name" value="PROKAR_LIPOPROTEIN"/>
    <property type="match status" value="1"/>
</dbReference>
<dbReference type="Gene3D" id="3.40.50.12170">
    <property type="entry name" value="Uncharacterised protein PF07075, DUF1343"/>
    <property type="match status" value="1"/>
</dbReference>
<dbReference type="InterPro" id="IPR008302">
    <property type="entry name" value="NamZ"/>
</dbReference>
<dbReference type="GO" id="GO:0033922">
    <property type="term" value="F:peptidoglycan beta-N-acetylmuramidase activity"/>
    <property type="evidence" value="ECO:0007669"/>
    <property type="project" value="InterPro"/>
</dbReference>
<dbReference type="InterPro" id="IPR048503">
    <property type="entry name" value="NamZ_C"/>
</dbReference>
<protein>
    <submittedName>
        <fullName evidence="3">DUF1343 domain-containing protein</fullName>
    </submittedName>
</protein>
<accession>A0AA41WXT2</accession>
<proteinExistence type="predicted"/>
<organism evidence="3 4">
    <name type="scientific">Opacimonas viscosa</name>
    <dbReference type="NCBI Taxonomy" id="2961944"/>
    <lineage>
        <taxon>Bacteria</taxon>
        <taxon>Pseudomonadati</taxon>
        <taxon>Pseudomonadota</taxon>
        <taxon>Gammaproteobacteria</taxon>
        <taxon>Alteromonadales</taxon>
        <taxon>Alteromonadaceae</taxon>
        <taxon>Opacimonas</taxon>
    </lineage>
</organism>
<dbReference type="PANTHER" id="PTHR42915">
    <property type="entry name" value="HYPOTHETICAL 460 KDA PROTEIN IN FEUA-SIGW INTERGENIC REGION [PRECURSOR]"/>
    <property type="match status" value="1"/>
</dbReference>
<reference evidence="3" key="1">
    <citation type="submission" date="2022-07" db="EMBL/GenBank/DDBJ databases">
        <title>Characterization of the Novel Bacterium Alteromonas immobilis LMIT006 and Alteromonas gregis LMIT007.</title>
        <authorList>
            <person name="Lin X."/>
        </authorList>
    </citation>
    <scope>NUCLEOTIDE SEQUENCE</scope>
    <source>
        <strain evidence="3">LMIT007</strain>
    </source>
</reference>
<evidence type="ECO:0000259" key="2">
    <source>
        <dbReference type="Pfam" id="PF20732"/>
    </source>
</evidence>
<evidence type="ECO:0000259" key="1">
    <source>
        <dbReference type="Pfam" id="PF07075"/>
    </source>
</evidence>
<dbReference type="Pfam" id="PF07075">
    <property type="entry name" value="NamZ_N"/>
    <property type="match status" value="1"/>
</dbReference>
<feature type="domain" description="Peptidoglycan beta-N-acetylmuramidase NamZ C-terminal" evidence="2">
    <location>
        <begin position="307"/>
        <end position="458"/>
    </location>
</feature>
<evidence type="ECO:0000313" key="3">
    <source>
        <dbReference type="EMBL" id="MCP3428330.1"/>
    </source>
</evidence>
<sequence length="463" mass="51250">MCYKTNGSFIFLTKSIFVFLTCLLVIGCQHTKVTHANSDAPNIIAHSSTRNTSPTPVALLVKTPITDNTDALNTPFVETHIGAAQLPKYLPLLKNKRVGLIVNQTSVLPPNHAGVRLHLVDALLEKGIHVQKVFAPEHGFRGNKGAGEKITDNIDTATGLPILSLYGKTKKPPPKMLEDIDILVFDIQDVGVRFYTYISTMHYAMEAAAENNIPFMVLDRPNPNGRFIAGPVLEREVQSFVGMHPIPVQHGLTVGELALMIKGEQWIAQAEALQLKVIPMQQYHKDMAYSLPVAPSPNLPNDNAIRMYASLCLLEPTTVSIGRGTDYPFQMLGHPGLSDYLPELAKQDKLDNITPISLPESAPSPKWQDIDIPALTLTQTKMGNTLEGFNLTWVYQIYHAMTAQEKAFITSESFFDKLAGTKRLREQLEAGVPLAEIEQSWEADLQTYKKIINPYLLYPAASD</sequence>
<dbReference type="PIRSF" id="PIRSF016719">
    <property type="entry name" value="UCP016719"/>
    <property type="match status" value="1"/>
</dbReference>
<name>A0AA41WXT2_9ALTE</name>
<evidence type="ECO:0000313" key="4">
    <source>
        <dbReference type="Proteomes" id="UP001165413"/>
    </source>
</evidence>
<dbReference type="RefSeq" id="WP_254099531.1">
    <property type="nucleotide sequence ID" value="NZ_JANATA010000006.1"/>
</dbReference>
<dbReference type="AlphaFoldDB" id="A0AA41WXT2"/>
<dbReference type="Proteomes" id="UP001165413">
    <property type="component" value="Unassembled WGS sequence"/>
</dbReference>
<dbReference type="PANTHER" id="PTHR42915:SF1">
    <property type="entry name" value="PEPTIDOGLYCAN BETA-N-ACETYLMURAMIDASE NAMZ"/>
    <property type="match status" value="1"/>
</dbReference>
<dbReference type="Pfam" id="PF20732">
    <property type="entry name" value="NamZ_C"/>
    <property type="match status" value="1"/>
</dbReference>
<dbReference type="Gene3D" id="3.90.1150.140">
    <property type="match status" value="1"/>
</dbReference>
<feature type="domain" description="Peptidoglycan beta-N-acetylmuramidase NamZ N-terminal" evidence="1">
    <location>
        <begin position="98"/>
        <end position="302"/>
    </location>
</feature>
<gene>
    <name evidence="3" type="ORF">NLF92_05150</name>
</gene>
<keyword evidence="4" id="KW-1185">Reference proteome</keyword>
<dbReference type="InterPro" id="IPR048502">
    <property type="entry name" value="NamZ_N"/>
</dbReference>